<proteinExistence type="predicted"/>
<name>A0A6J7KYK8_9ZZZZ</name>
<reference evidence="1" key="1">
    <citation type="submission" date="2020-05" db="EMBL/GenBank/DDBJ databases">
        <authorList>
            <person name="Chiriac C."/>
            <person name="Salcher M."/>
            <person name="Ghai R."/>
            <person name="Kavagutti S V."/>
        </authorList>
    </citation>
    <scope>NUCLEOTIDE SEQUENCE</scope>
</reference>
<sequence>MISFYTLFADRLNLNGDQANILVLQKRLEWQGIASEVVELTTERDFEELSVGFTNDPAGKFLLVGHGSIAAMQSFTSMHNAVQSAVRELAKAGLPGLAVGSGYELLVPDFLRGARLSDYADIAATETLPRIHGYVNSNTDLPLVSSLGEAFICTMVHGPVLARTPELADMLLSRMGVVVTPSENSRQADAFAAAANS</sequence>
<protein>
    <submittedName>
        <fullName evidence="1">Unannotated protein</fullName>
    </submittedName>
</protein>
<dbReference type="EMBL" id="CAFBNO010000056">
    <property type="protein sequence ID" value="CAB4959622.1"/>
    <property type="molecule type" value="Genomic_DNA"/>
</dbReference>
<evidence type="ECO:0000313" key="1">
    <source>
        <dbReference type="EMBL" id="CAB4959622.1"/>
    </source>
</evidence>
<gene>
    <name evidence="1" type="ORF">UFOPK3837_00979</name>
</gene>
<dbReference type="AlphaFoldDB" id="A0A6J7KYK8"/>
<accession>A0A6J7KYK8</accession>
<organism evidence="1">
    <name type="scientific">freshwater metagenome</name>
    <dbReference type="NCBI Taxonomy" id="449393"/>
    <lineage>
        <taxon>unclassified sequences</taxon>
        <taxon>metagenomes</taxon>
        <taxon>ecological metagenomes</taxon>
    </lineage>
</organism>